<accession>A0A7S1VI52</accession>
<dbReference type="GO" id="GO:0120013">
    <property type="term" value="F:lipid transfer activity"/>
    <property type="evidence" value="ECO:0007669"/>
    <property type="project" value="InterPro"/>
</dbReference>
<proteinExistence type="predicted"/>
<evidence type="ECO:0000313" key="4">
    <source>
        <dbReference type="EMBL" id="CAD9298943.1"/>
    </source>
</evidence>
<feature type="compositionally biased region" description="Basic and acidic residues" evidence="1">
    <location>
        <begin position="535"/>
        <end position="549"/>
    </location>
</feature>
<dbReference type="InterPro" id="IPR014830">
    <property type="entry name" value="Glycolipid_transfer_prot_dom"/>
</dbReference>
<feature type="transmembrane region" description="Helical" evidence="2">
    <location>
        <begin position="88"/>
        <end position="106"/>
    </location>
</feature>
<dbReference type="Gene3D" id="1.10.3520.10">
    <property type="entry name" value="Glycolipid transfer protein"/>
    <property type="match status" value="1"/>
</dbReference>
<protein>
    <recommendedName>
        <fullName evidence="3">Glycolipid transfer protein domain-containing protein</fullName>
    </recommendedName>
</protein>
<reference evidence="4" key="1">
    <citation type="submission" date="2021-01" db="EMBL/GenBank/DDBJ databases">
        <authorList>
            <person name="Corre E."/>
            <person name="Pelletier E."/>
            <person name="Niang G."/>
            <person name="Scheremetjew M."/>
            <person name="Finn R."/>
            <person name="Kale V."/>
            <person name="Holt S."/>
            <person name="Cochrane G."/>
            <person name="Meng A."/>
            <person name="Brown T."/>
            <person name="Cohen L."/>
        </authorList>
    </citation>
    <scope>NUCLEOTIDE SEQUENCE</scope>
    <source>
        <strain evidence="4">CCMP 410</strain>
    </source>
</reference>
<keyword evidence="2" id="KW-0472">Membrane</keyword>
<dbReference type="Pfam" id="PF08718">
    <property type="entry name" value="GLTP"/>
    <property type="match status" value="1"/>
</dbReference>
<organism evidence="4">
    <name type="scientific">Grammatophora oceanica</name>
    <dbReference type="NCBI Taxonomy" id="210454"/>
    <lineage>
        <taxon>Eukaryota</taxon>
        <taxon>Sar</taxon>
        <taxon>Stramenopiles</taxon>
        <taxon>Ochrophyta</taxon>
        <taxon>Bacillariophyta</taxon>
        <taxon>Fragilariophyceae</taxon>
        <taxon>Fragilariophycidae</taxon>
        <taxon>Rhabdonematales</taxon>
        <taxon>Grammatophoraceae</taxon>
        <taxon>Grammatophora</taxon>
    </lineage>
</organism>
<feature type="domain" description="Glycolipid transfer protein" evidence="3">
    <location>
        <begin position="349"/>
        <end position="481"/>
    </location>
</feature>
<dbReference type="GO" id="GO:0005737">
    <property type="term" value="C:cytoplasm"/>
    <property type="evidence" value="ECO:0007669"/>
    <property type="project" value="InterPro"/>
</dbReference>
<name>A0A7S1VI52_9STRA</name>
<dbReference type="InterPro" id="IPR036497">
    <property type="entry name" value="GLTP_sf"/>
</dbReference>
<keyword evidence="2" id="KW-0812">Transmembrane</keyword>
<evidence type="ECO:0000259" key="3">
    <source>
        <dbReference type="Pfam" id="PF08718"/>
    </source>
</evidence>
<sequence>MRRTTSFLSHVEHAEHDVGLPMDHSHSNLQSLATGLTSPTAQAAGALSVDEFMLRMAIPASVVIYAVLVHDNVNLHAVERLFDSERNLLFMVATTLAILAFILATLSGRRSRGAQHQPKPSSSTLRRQNPAGRYMDAPTLRQVPSVQFMESVKGAPTPLKRNKNILKDPSTDSLSGVAQVSSAASLMATSAANLVGLTNVGSTASLARLSAAVKRISFFSSTTCDAPPVHISAVSASTLFVDLQLVAELTLEDITTLIRYSVNHRHPDFDDFGFLSHLSYELKEVMLAMDAAASESRGMGVLPSPSHEDGDMDVLLFCAAMRIFVEWRSVRQVPEGYQAYAVGLSLGRRDLVQNIAKIETAVHRWIDEQREKTTEDQESYSPSVCQLLQYEVDHKMHPHQPKLADNTAALGVVWMIRQVEYQSLIFSNMLDVPNQFDTAIEAVTAAYSQVFDSYHGWIIRKTFLYSFKGAPPAVEIFHTMNPVHLARVLESMKNATPLTTSPNENKRDSSPIPGVIQCSFDSGSSDDGVNAVDDAPQRSTEESKQRIDDVWGPPKTPQQQNPIEELGKNIARGWDEFAGNVDREWNKFLSHFDPNKKEKSTRQHPPVEFVRTSSDQPQPLLPNIQEEEEEICIEQEEEELDKEQQETGFRLSAPSEELSGEALDLFVEKEMTKEAHYQISTYLHVMNPILSHIKHTIDELNLNDPTKV</sequence>
<dbReference type="AlphaFoldDB" id="A0A7S1VI52"/>
<dbReference type="SUPFAM" id="SSF110004">
    <property type="entry name" value="Glycolipid transfer protein, GLTP"/>
    <property type="match status" value="1"/>
</dbReference>
<dbReference type="EMBL" id="HBGK01039712">
    <property type="protein sequence ID" value="CAD9298943.1"/>
    <property type="molecule type" value="Transcribed_RNA"/>
</dbReference>
<feature type="region of interest" description="Disordered" evidence="1">
    <location>
        <begin position="520"/>
        <end position="562"/>
    </location>
</feature>
<feature type="region of interest" description="Disordered" evidence="1">
    <location>
        <begin position="111"/>
        <end position="131"/>
    </location>
</feature>
<evidence type="ECO:0000256" key="2">
    <source>
        <dbReference type="SAM" id="Phobius"/>
    </source>
</evidence>
<evidence type="ECO:0000256" key="1">
    <source>
        <dbReference type="SAM" id="MobiDB-lite"/>
    </source>
</evidence>
<feature type="compositionally biased region" description="Polar residues" evidence="1">
    <location>
        <begin position="118"/>
        <end position="127"/>
    </location>
</feature>
<keyword evidence="2" id="KW-1133">Transmembrane helix</keyword>
<feature type="region of interest" description="Disordered" evidence="1">
    <location>
        <begin position="594"/>
        <end position="620"/>
    </location>
</feature>
<gene>
    <name evidence="4" type="ORF">GOCE00092_LOCUS20706</name>
</gene>